<protein>
    <recommendedName>
        <fullName evidence="5">Regulator of chromosome condensation domain-containing protein</fullName>
    </recommendedName>
</protein>
<dbReference type="PROSITE" id="PS50012">
    <property type="entry name" value="RCC1_3"/>
    <property type="match status" value="5"/>
</dbReference>
<organism evidence="3 4">
    <name type="scientific">Polysphondylium violaceum</name>
    <dbReference type="NCBI Taxonomy" id="133409"/>
    <lineage>
        <taxon>Eukaryota</taxon>
        <taxon>Amoebozoa</taxon>
        <taxon>Evosea</taxon>
        <taxon>Eumycetozoa</taxon>
        <taxon>Dictyostelia</taxon>
        <taxon>Dictyosteliales</taxon>
        <taxon>Dictyosteliaceae</taxon>
        <taxon>Polysphondylium</taxon>
    </lineage>
</organism>
<gene>
    <name evidence="3" type="ORF">CYY_006736</name>
</gene>
<name>A0A8J4V2U8_9MYCE</name>
<feature type="repeat" description="RCC1" evidence="2">
    <location>
        <begin position="80"/>
        <end position="135"/>
    </location>
</feature>
<evidence type="ECO:0000313" key="4">
    <source>
        <dbReference type="Proteomes" id="UP000695562"/>
    </source>
</evidence>
<dbReference type="PANTHER" id="PTHR22872">
    <property type="entry name" value="BTK-BINDING PROTEIN-RELATED"/>
    <property type="match status" value="1"/>
</dbReference>
<dbReference type="InterPro" id="IPR051625">
    <property type="entry name" value="Signaling_Regulatory_Domain"/>
</dbReference>
<evidence type="ECO:0000256" key="1">
    <source>
        <dbReference type="ARBA" id="ARBA00022737"/>
    </source>
</evidence>
<sequence length="413" mass="44537">MIRFTNQLLYSARVVGTTNKSPLICSLYSWGSAPNGQLGLGRNITEQYTPKLVEFDDGCQVFDTDRLDSGSFHAILAKDKKIYSWGHNRFGQLGHRNTDKQVDGCFTPTAIDFFNGKDIVASACGSYHTVVSVKDGEKGYSTYSFGWADRGQLGHTGSGVIQEIPFLKDKKVVAISCGFDYTVVVTESDGIYTFGANDKGQCGTTSSAVQQPIRVHALDGVKADEVSCGWGHTLLKTTDGELISWGANFHGQCGQGGPLKHHIAPIGKVLLDRPVSSPSSGSCASSCIVDGQVYIWGSSGDGKLGLGETFKDDLAQPTLLTTLPTNTKYTSTSFGYDHCIALSDTNHSIFFGWGFGQHGTLGHGSHTQSDLKVFSSPSVNRYFENINQSISTIHCSLDTSFAIVYPNTTNNTK</sequence>
<accession>A0A8J4V2U8</accession>
<comment type="caution">
    <text evidence="3">The sequence shown here is derived from an EMBL/GenBank/DDBJ whole genome shotgun (WGS) entry which is preliminary data.</text>
</comment>
<evidence type="ECO:0000256" key="2">
    <source>
        <dbReference type="PROSITE-ProRule" id="PRU00235"/>
    </source>
</evidence>
<feature type="repeat" description="RCC1" evidence="2">
    <location>
        <begin position="291"/>
        <end position="345"/>
    </location>
</feature>
<proteinExistence type="predicted"/>
<dbReference type="PRINTS" id="PR00633">
    <property type="entry name" value="RCCNDNSATION"/>
</dbReference>
<dbReference type="Gene3D" id="2.130.10.30">
    <property type="entry name" value="Regulator of chromosome condensation 1/beta-lactamase-inhibitor protein II"/>
    <property type="match status" value="2"/>
</dbReference>
<evidence type="ECO:0000313" key="3">
    <source>
        <dbReference type="EMBL" id="KAF2071942.1"/>
    </source>
</evidence>
<feature type="repeat" description="RCC1" evidence="2">
    <location>
        <begin position="140"/>
        <end position="188"/>
    </location>
</feature>
<dbReference type="SUPFAM" id="SSF50985">
    <property type="entry name" value="RCC1/BLIP-II"/>
    <property type="match status" value="1"/>
</dbReference>
<keyword evidence="4" id="KW-1185">Reference proteome</keyword>
<evidence type="ECO:0008006" key="5">
    <source>
        <dbReference type="Google" id="ProtNLM"/>
    </source>
</evidence>
<dbReference type="Proteomes" id="UP000695562">
    <property type="component" value="Unassembled WGS sequence"/>
</dbReference>
<dbReference type="AlphaFoldDB" id="A0A8J4V2U8"/>
<reference evidence="3" key="1">
    <citation type="submission" date="2020-01" db="EMBL/GenBank/DDBJ databases">
        <title>Development of genomics and gene disruption for Polysphondylium violaceum indicates a role for the polyketide synthase stlB in stalk morphogenesis.</title>
        <authorList>
            <person name="Narita B."/>
            <person name="Kawabe Y."/>
            <person name="Kin K."/>
            <person name="Saito T."/>
            <person name="Gibbs R."/>
            <person name="Kuspa A."/>
            <person name="Muzny D."/>
            <person name="Queller D."/>
            <person name="Richards S."/>
            <person name="Strassman J."/>
            <person name="Sucgang R."/>
            <person name="Worley K."/>
            <person name="Schaap P."/>
        </authorList>
    </citation>
    <scope>NUCLEOTIDE SEQUENCE</scope>
    <source>
        <strain evidence="3">QSvi11</strain>
    </source>
</reference>
<keyword evidence="1" id="KW-0677">Repeat</keyword>
<dbReference type="InterPro" id="IPR000408">
    <property type="entry name" value="Reg_chr_condens"/>
</dbReference>
<dbReference type="OrthoDB" id="19412at2759"/>
<feature type="repeat" description="RCC1" evidence="2">
    <location>
        <begin position="25"/>
        <end position="80"/>
    </location>
</feature>
<dbReference type="Pfam" id="PF00415">
    <property type="entry name" value="RCC1"/>
    <property type="match status" value="5"/>
</dbReference>
<feature type="repeat" description="RCC1" evidence="2">
    <location>
        <begin position="189"/>
        <end position="239"/>
    </location>
</feature>
<dbReference type="EMBL" id="AJWJ01000324">
    <property type="protein sequence ID" value="KAF2071942.1"/>
    <property type="molecule type" value="Genomic_DNA"/>
</dbReference>
<dbReference type="InterPro" id="IPR009091">
    <property type="entry name" value="RCC1/BLIP-II"/>
</dbReference>